<name>A0A2S3H8Z1_9POAL</name>
<dbReference type="Proteomes" id="UP000243499">
    <property type="component" value="Chromosome 3"/>
</dbReference>
<dbReference type="PANTHER" id="PTHR35097:SF1">
    <property type="entry name" value="GDSL ESTERASE_LIPASE"/>
    <property type="match status" value="1"/>
</dbReference>
<sequence>MRRVYRWNDRVATVFCIIENRSLYSPPLEIAAPPLRSYFRRSPRPAPVLPAPPPPLVSVRRPRGSLPSLRPSHCQAGKPRLGFGPKIAAAGRFAVSGRYTSAFSAPETASAPPPSAIREKGSVESSKGKRERERERMDAAWACAVGRAVDMADSAKRFFLSFRRPPQQQQPPPLHPGHNPVDILKRLQRQAFYDIMQLRERQEKVERVLSLFKASKVGPFAEESTQVKGVINVAGSLSRESSEAESGISSRFVFQTTVRKKDSLFAELITDHRYMSQENDHTGSPLVLSKVMYLSNINDSLSAAAVPVGATCDDFSTDPNLQEEHWLASLRSSLRPPLLIKSHKYAGGLILRSKNFAVSLAELISVAGQPVNAGEASRVFTEFGQFSYQMPDDIKLTLSAAWHGPSVIPRKRKPSAGGCIDVELKFDEDSRIGAWIEINRKSNPRSLRWALTLSDTPEDDLGWGLSLRRGTEAKPQRFQVEGFLNLHLGKKAAVQPGIVFNVDGGRCTPALVFHSSWSL</sequence>
<evidence type="ECO:0000256" key="1">
    <source>
        <dbReference type="SAM" id="MobiDB-lite"/>
    </source>
</evidence>
<dbReference type="EMBL" id="CM008048">
    <property type="protein sequence ID" value="PAN17564.1"/>
    <property type="molecule type" value="Genomic_DNA"/>
</dbReference>
<accession>A0A2S3H8Z1</accession>
<dbReference type="PANTHER" id="PTHR35097">
    <property type="entry name" value="GDSL ESTERASE/LIPASE"/>
    <property type="match status" value="1"/>
</dbReference>
<protein>
    <submittedName>
        <fullName evidence="2">Uncharacterized protein</fullName>
    </submittedName>
</protein>
<evidence type="ECO:0000313" key="2">
    <source>
        <dbReference type="EMBL" id="PAN17564.1"/>
    </source>
</evidence>
<feature type="compositionally biased region" description="Basic and acidic residues" evidence="1">
    <location>
        <begin position="117"/>
        <end position="134"/>
    </location>
</feature>
<proteinExistence type="predicted"/>
<organism evidence="2">
    <name type="scientific">Panicum hallii</name>
    <dbReference type="NCBI Taxonomy" id="206008"/>
    <lineage>
        <taxon>Eukaryota</taxon>
        <taxon>Viridiplantae</taxon>
        <taxon>Streptophyta</taxon>
        <taxon>Embryophyta</taxon>
        <taxon>Tracheophyta</taxon>
        <taxon>Spermatophyta</taxon>
        <taxon>Magnoliopsida</taxon>
        <taxon>Liliopsida</taxon>
        <taxon>Poales</taxon>
        <taxon>Poaceae</taxon>
        <taxon>PACMAD clade</taxon>
        <taxon>Panicoideae</taxon>
        <taxon>Panicodae</taxon>
        <taxon>Paniceae</taxon>
        <taxon>Panicinae</taxon>
        <taxon>Panicum</taxon>
        <taxon>Panicum sect. Panicum</taxon>
    </lineage>
</organism>
<gene>
    <name evidence="2" type="ORF">PAHAL_3G140400</name>
</gene>
<dbReference type="AlphaFoldDB" id="A0A2S3H8Z1"/>
<dbReference type="Gramene" id="PAN17564">
    <property type="protein sequence ID" value="PAN17564"/>
    <property type="gene ID" value="PAHAL_3G140400"/>
</dbReference>
<feature type="region of interest" description="Disordered" evidence="1">
    <location>
        <begin position="104"/>
        <end position="134"/>
    </location>
</feature>
<reference evidence="2" key="1">
    <citation type="submission" date="2018-04" db="EMBL/GenBank/DDBJ databases">
        <title>WGS assembly of Panicum hallii.</title>
        <authorList>
            <person name="Lovell J."/>
            <person name="Jenkins J."/>
            <person name="Lowry D."/>
            <person name="Mamidi S."/>
            <person name="Sreedasyam A."/>
            <person name="Weng X."/>
            <person name="Barry K."/>
            <person name="Bonette J."/>
            <person name="Campitelli B."/>
            <person name="Daum C."/>
            <person name="Gordon S."/>
            <person name="Gould B."/>
            <person name="Lipzen A."/>
            <person name="Macqueen A."/>
            <person name="Palacio-Mejia J."/>
            <person name="Plott C."/>
            <person name="Shakirov E."/>
            <person name="Shu S."/>
            <person name="Yoshinaga Y."/>
            <person name="Zane M."/>
            <person name="Rokhsar D."/>
            <person name="Grimwood J."/>
            <person name="Schmutz J."/>
            <person name="Juenger T."/>
        </authorList>
    </citation>
    <scope>NUCLEOTIDE SEQUENCE [LARGE SCALE GENOMIC DNA]</scope>
    <source>
        <strain evidence="2">FIL2</strain>
    </source>
</reference>